<proteinExistence type="predicted"/>
<dbReference type="SMART" id="SM00418">
    <property type="entry name" value="HTH_ARSR"/>
    <property type="match status" value="1"/>
</dbReference>
<keyword evidence="2" id="KW-0238">DNA-binding</keyword>
<protein>
    <submittedName>
        <fullName evidence="5">Metalloregulator ArsR/SmtB family transcription factor</fullName>
    </submittedName>
</protein>
<reference evidence="5 6" key="1">
    <citation type="submission" date="2023-02" db="EMBL/GenBank/DDBJ databases">
        <title>Genome sequence of Paenibacillus kyungheensis KACC 18744.</title>
        <authorList>
            <person name="Kim S."/>
            <person name="Heo J."/>
            <person name="Kwon S.-W."/>
        </authorList>
    </citation>
    <scope>NUCLEOTIDE SEQUENCE [LARGE SCALE GENOMIC DNA]</scope>
    <source>
        <strain evidence="5 6">KACC 18744</strain>
    </source>
</reference>
<evidence type="ECO:0000256" key="2">
    <source>
        <dbReference type="ARBA" id="ARBA00023125"/>
    </source>
</evidence>
<dbReference type="KEGG" id="pka:PQ456_12320"/>
<feature type="domain" description="HTH arsR-type" evidence="4">
    <location>
        <begin position="7"/>
        <end position="102"/>
    </location>
</feature>
<dbReference type="PRINTS" id="PR00778">
    <property type="entry name" value="HTHARSR"/>
</dbReference>
<dbReference type="AlphaFoldDB" id="A0AAX3M9T6"/>
<keyword evidence="6" id="KW-1185">Reference proteome</keyword>
<dbReference type="Proteomes" id="UP001220509">
    <property type="component" value="Chromosome"/>
</dbReference>
<dbReference type="InterPro" id="IPR036390">
    <property type="entry name" value="WH_DNA-bd_sf"/>
</dbReference>
<dbReference type="Pfam" id="PF01022">
    <property type="entry name" value="HTH_5"/>
    <property type="match status" value="1"/>
</dbReference>
<evidence type="ECO:0000313" key="5">
    <source>
        <dbReference type="EMBL" id="WCT58153.1"/>
    </source>
</evidence>
<evidence type="ECO:0000256" key="1">
    <source>
        <dbReference type="ARBA" id="ARBA00023015"/>
    </source>
</evidence>
<evidence type="ECO:0000259" key="4">
    <source>
        <dbReference type="PROSITE" id="PS50987"/>
    </source>
</evidence>
<gene>
    <name evidence="5" type="ORF">PQ456_12320</name>
</gene>
<organism evidence="5 6">
    <name type="scientific">Paenibacillus kyungheensis</name>
    <dbReference type="NCBI Taxonomy" id="1452732"/>
    <lineage>
        <taxon>Bacteria</taxon>
        <taxon>Bacillati</taxon>
        <taxon>Bacillota</taxon>
        <taxon>Bacilli</taxon>
        <taxon>Bacillales</taxon>
        <taxon>Paenibacillaceae</taxon>
        <taxon>Paenibacillus</taxon>
    </lineage>
</organism>
<dbReference type="CDD" id="cd00090">
    <property type="entry name" value="HTH_ARSR"/>
    <property type="match status" value="1"/>
</dbReference>
<keyword evidence="3" id="KW-0804">Transcription</keyword>
<name>A0AAX3M9T6_9BACL</name>
<dbReference type="InterPro" id="IPR036388">
    <property type="entry name" value="WH-like_DNA-bd_sf"/>
</dbReference>
<dbReference type="InterPro" id="IPR001845">
    <property type="entry name" value="HTH_ArsR_DNA-bd_dom"/>
</dbReference>
<dbReference type="PANTHER" id="PTHR33154">
    <property type="entry name" value="TRANSCRIPTIONAL REGULATOR, ARSR FAMILY"/>
    <property type="match status" value="1"/>
</dbReference>
<evidence type="ECO:0000313" key="6">
    <source>
        <dbReference type="Proteomes" id="UP001220509"/>
    </source>
</evidence>
<accession>A0AAX3M9T6</accession>
<dbReference type="PANTHER" id="PTHR33154:SF36">
    <property type="entry name" value="TRANSCRIPTIONAL REGULATOR"/>
    <property type="match status" value="1"/>
</dbReference>
<dbReference type="SUPFAM" id="SSF46785">
    <property type="entry name" value="Winged helix' DNA-binding domain"/>
    <property type="match status" value="1"/>
</dbReference>
<dbReference type="GO" id="GO:0003700">
    <property type="term" value="F:DNA-binding transcription factor activity"/>
    <property type="evidence" value="ECO:0007669"/>
    <property type="project" value="InterPro"/>
</dbReference>
<dbReference type="InterPro" id="IPR051081">
    <property type="entry name" value="HTH_MetalResp_TranReg"/>
</dbReference>
<evidence type="ECO:0000256" key="3">
    <source>
        <dbReference type="ARBA" id="ARBA00023163"/>
    </source>
</evidence>
<dbReference type="EMBL" id="CP117416">
    <property type="protein sequence ID" value="WCT58153.1"/>
    <property type="molecule type" value="Genomic_DNA"/>
</dbReference>
<keyword evidence="1" id="KW-0805">Transcription regulation</keyword>
<dbReference type="NCBIfam" id="NF033788">
    <property type="entry name" value="HTH_metalloreg"/>
    <property type="match status" value="1"/>
</dbReference>
<dbReference type="GO" id="GO:0003677">
    <property type="term" value="F:DNA binding"/>
    <property type="evidence" value="ECO:0007669"/>
    <property type="project" value="UniProtKB-KW"/>
</dbReference>
<dbReference type="InterPro" id="IPR011991">
    <property type="entry name" value="ArsR-like_HTH"/>
</dbReference>
<sequence>MENNNCIETKTSLDTRTKFIRGFSDKTRLQILDCLLEEEKTVSQIVNAIKGNQSNISQHLSCLKGCGIITGRQEGKYVYYQLANQKIKLLLTMFDEALEEVESKVACCEQNETLLPTQGGVEHGA</sequence>
<dbReference type="Gene3D" id="1.10.10.10">
    <property type="entry name" value="Winged helix-like DNA-binding domain superfamily/Winged helix DNA-binding domain"/>
    <property type="match status" value="1"/>
</dbReference>
<dbReference type="PROSITE" id="PS50987">
    <property type="entry name" value="HTH_ARSR_2"/>
    <property type="match status" value="1"/>
</dbReference>